<dbReference type="Proteomes" id="UP000006352">
    <property type="component" value="Unassembled WGS sequence"/>
</dbReference>
<accession>J4GKV3</accession>
<proteinExistence type="inferred from homology"/>
<evidence type="ECO:0000256" key="2">
    <source>
        <dbReference type="ARBA" id="ARBA00022679"/>
    </source>
</evidence>
<dbReference type="EMBL" id="HE796943">
    <property type="protein sequence ID" value="CCL99620.1"/>
    <property type="molecule type" value="Genomic_DNA"/>
</dbReference>
<keyword evidence="7" id="KW-0496">Mitochondrion</keyword>
<dbReference type="PANTHER" id="PTHR12586">
    <property type="entry name" value="CDP-DIACYLGLYCEROL--SERINE O-PHOSPHATIDYLTRANSFERASE"/>
    <property type="match status" value="1"/>
</dbReference>
<dbReference type="Gene3D" id="3.30.870.10">
    <property type="entry name" value="Endonuclease Chain A"/>
    <property type="match status" value="2"/>
</dbReference>
<dbReference type="InterPro" id="IPR016270">
    <property type="entry name" value="PGS1"/>
</dbReference>
<evidence type="ECO:0000256" key="5">
    <source>
        <dbReference type="ARBA" id="ARBA00023209"/>
    </source>
</evidence>
<dbReference type="CDD" id="cd09135">
    <property type="entry name" value="PLDc_PGS1_euk_1"/>
    <property type="match status" value="1"/>
</dbReference>
<gene>
    <name evidence="8" type="ORF">FIBRA_01639</name>
</gene>
<evidence type="ECO:0000256" key="3">
    <source>
        <dbReference type="ARBA" id="ARBA00022737"/>
    </source>
</evidence>
<dbReference type="CDD" id="cd09137">
    <property type="entry name" value="PLDc_PGS1_euk_2"/>
    <property type="match status" value="1"/>
</dbReference>
<dbReference type="OrthoDB" id="10250191at2759"/>
<dbReference type="PIRSF" id="PIRSF000850">
    <property type="entry name" value="Phospholipase_D_PSS"/>
    <property type="match status" value="1"/>
</dbReference>
<dbReference type="GO" id="GO:0032049">
    <property type="term" value="P:cardiolipin biosynthetic process"/>
    <property type="evidence" value="ECO:0007669"/>
    <property type="project" value="InterPro"/>
</dbReference>
<dbReference type="GO" id="GO:0005739">
    <property type="term" value="C:mitochondrion"/>
    <property type="evidence" value="ECO:0007669"/>
    <property type="project" value="UniProtKB-SubCell"/>
</dbReference>
<dbReference type="PANTHER" id="PTHR12586:SF1">
    <property type="entry name" value="CDP-DIACYLGLYCEROL--GLYCEROL-3-PHOSPHATE 3-PHOSPHATIDYLTRANSFERASE, MITOCHONDRIAL"/>
    <property type="match status" value="1"/>
</dbReference>
<evidence type="ECO:0000313" key="8">
    <source>
        <dbReference type="EMBL" id="CCL99620.1"/>
    </source>
</evidence>
<reference evidence="8 9" key="1">
    <citation type="journal article" date="2012" name="Appl. Environ. Microbiol.">
        <title>Short-read sequencing for genomic analysis of the brown rot fungus Fibroporia radiculosa.</title>
        <authorList>
            <person name="Tang J.D."/>
            <person name="Perkins A.D."/>
            <person name="Sonstegard T.S."/>
            <person name="Schroeder S.G."/>
            <person name="Burgess S.C."/>
            <person name="Diehl S.V."/>
        </authorList>
    </citation>
    <scope>NUCLEOTIDE SEQUENCE [LARGE SCALE GENOMIC DNA]</scope>
    <source>
        <strain evidence="8 9">TFFH 294</strain>
    </source>
</reference>
<dbReference type="HOGENOM" id="CLU_030471_1_0_1"/>
<keyword evidence="5 7" id="KW-0594">Phospholipid biosynthesis</keyword>
<dbReference type="FunCoup" id="J4GKV3">
    <property type="interactions" value="533"/>
</dbReference>
<keyword evidence="7" id="KW-0547">Nucleotide-binding</keyword>
<keyword evidence="9" id="KW-1185">Reference proteome</keyword>
<dbReference type="AlphaFoldDB" id="J4GKV3"/>
<keyword evidence="7" id="KW-0067">ATP-binding</keyword>
<dbReference type="GO" id="GO:0008444">
    <property type="term" value="F:CDP-diacylglycerol-glycerol-3-phosphate 3-phosphatidyltransferase activity"/>
    <property type="evidence" value="ECO:0007669"/>
    <property type="project" value="UniProtKB-EC"/>
</dbReference>
<dbReference type="SUPFAM" id="SSF56024">
    <property type="entry name" value="Phospholipase D/nuclease"/>
    <property type="match status" value="1"/>
</dbReference>
<evidence type="ECO:0000313" key="9">
    <source>
        <dbReference type="Proteomes" id="UP000006352"/>
    </source>
</evidence>
<protein>
    <recommendedName>
        <fullName evidence="7">CDP-diacylglycerol--glycerol-3-phosphate 3-phosphatidyltransferase</fullName>
        <ecNumber evidence="7">2.7.8.5</ecNumber>
    </recommendedName>
</protein>
<comment type="similarity">
    <text evidence="7">Belongs to the CDP-alcohol phosphatidyltransferase class-II family.</text>
</comment>
<evidence type="ECO:0000256" key="1">
    <source>
        <dbReference type="ARBA" id="ARBA00022516"/>
    </source>
</evidence>
<evidence type="ECO:0000256" key="7">
    <source>
        <dbReference type="RuleBase" id="RU365024"/>
    </source>
</evidence>
<comment type="function">
    <text evidence="7">Functions in the biosynthesis of the anionic phospholipids phosphatidylglycerol and cardiolipin.</text>
</comment>
<keyword evidence="4 7" id="KW-0443">Lipid metabolism</keyword>
<keyword evidence="2 7" id="KW-0808">Transferase</keyword>
<comment type="catalytic activity">
    <reaction evidence="7">
        <text>a CDP-1,2-diacyl-sn-glycerol + sn-glycerol 3-phosphate = a 1,2-diacyl-sn-glycero-3-phospho-(1'-sn-glycero-3'-phosphate) + CMP + H(+)</text>
        <dbReference type="Rhea" id="RHEA:12593"/>
        <dbReference type="ChEBI" id="CHEBI:15378"/>
        <dbReference type="ChEBI" id="CHEBI:57597"/>
        <dbReference type="ChEBI" id="CHEBI:58332"/>
        <dbReference type="ChEBI" id="CHEBI:60110"/>
        <dbReference type="ChEBI" id="CHEBI:60377"/>
        <dbReference type="EC" id="2.7.8.5"/>
    </reaction>
</comment>
<dbReference type="UniPathway" id="UPA00084">
    <property type="reaction ID" value="UER00503"/>
</dbReference>
<dbReference type="RefSeq" id="XP_012178903.1">
    <property type="nucleotide sequence ID" value="XM_012323513.1"/>
</dbReference>
<name>J4GKV3_9APHY</name>
<dbReference type="InParanoid" id="J4GKV3"/>
<dbReference type="GO" id="GO:0005524">
    <property type="term" value="F:ATP binding"/>
    <property type="evidence" value="ECO:0007669"/>
    <property type="project" value="UniProtKB-KW"/>
</dbReference>
<organism evidence="8 9">
    <name type="scientific">Fibroporia radiculosa</name>
    <dbReference type="NCBI Taxonomy" id="599839"/>
    <lineage>
        <taxon>Eukaryota</taxon>
        <taxon>Fungi</taxon>
        <taxon>Dikarya</taxon>
        <taxon>Basidiomycota</taxon>
        <taxon>Agaricomycotina</taxon>
        <taxon>Agaricomycetes</taxon>
        <taxon>Polyporales</taxon>
        <taxon>Fibroporiaceae</taxon>
        <taxon>Fibroporia</taxon>
    </lineage>
</organism>
<sequence>MPVTASWSRTLLQQYGHTKLARLRLRGSRSLSTAVTDPAIRQFICRLGEHQPCYGVASSSIRIMSQPQDFYQCLLNMIQRARQRIFISSLYIGSEDFELIDTLRASLQANPLLRVQMHLDYNRCTRPEPLSTANLLVPLLKEFPDRVRVWLFRSPKLKGLLAKLMPPRFNEGWGGTWHPKIYGADDELLISGANLNTSYFTNRQDRYIHFTDQAPLAQYCLSFLDQAATFSYSLLPSSSTSGDYVLDWPDQRTHPHHFESKAQAALTAFQDRSRKSSISKVTSVMSGVQQGEKSKADTLVFPIIQAGQFSVREEERCLSLLFRQVSGTESQTPGNTGHMIDLTSGYFGLYKPYQDLIIGSQLACRVLAASPKANGFYGSRGVSGRVPEGYTVLERQFMRAVNTAKRDWTHDQHTGEHSGVQLNEWERDGWTYHAKGIWLRPTPSADPSVTLFGSTNLNSRSANLDTELSFLLVTNASALRSRLAEELNDLRAYAHPWKGAERKVRLGSWILARALQDRL</sequence>
<evidence type="ECO:0000256" key="6">
    <source>
        <dbReference type="ARBA" id="ARBA00023264"/>
    </source>
</evidence>
<dbReference type="EC" id="2.7.8.5" evidence="7"/>
<dbReference type="STRING" id="599839.J4GKV3"/>
<evidence type="ECO:0000256" key="4">
    <source>
        <dbReference type="ARBA" id="ARBA00023098"/>
    </source>
</evidence>
<keyword evidence="3" id="KW-0677">Repeat</keyword>
<keyword evidence="1 7" id="KW-0444">Lipid biosynthesis</keyword>
<dbReference type="GeneID" id="24094531"/>
<comment type="pathway">
    <text evidence="7">Phospholipid metabolism; phosphatidylglycerol biosynthesis; phosphatidylglycerol from CDP-diacylglycerol: step 1/2.</text>
</comment>
<comment type="subcellular location">
    <subcellularLocation>
        <location evidence="7">Mitochondrion</location>
    </subcellularLocation>
</comment>
<keyword evidence="6 7" id="KW-1208">Phospholipid metabolism</keyword>